<dbReference type="OrthoDB" id="4078635at2759"/>
<accession>A0A9W4T4D6</accession>
<gene>
    <name evidence="13" type="ORF">FWILDA_LOCUS15431</name>
</gene>
<evidence type="ECO:0000256" key="9">
    <source>
        <dbReference type="PIRNR" id="PIRNR001362"/>
    </source>
</evidence>
<dbReference type="PROSITE" id="PS00161">
    <property type="entry name" value="ISOCITRATE_LYASE"/>
    <property type="match status" value="1"/>
</dbReference>
<evidence type="ECO:0000256" key="4">
    <source>
        <dbReference type="ARBA" id="ARBA00017446"/>
    </source>
</evidence>
<protein>
    <recommendedName>
        <fullName evidence="4 9">Isocitrate lyase</fullName>
    </recommendedName>
</protein>
<comment type="similarity">
    <text evidence="3 9">Belongs to the isocitrate lyase/PEP mutase superfamily. Isocitrate lyase family.</text>
</comment>
<keyword evidence="12" id="KW-0460">Magnesium</keyword>
<dbReference type="Proteomes" id="UP001153678">
    <property type="component" value="Unassembled WGS sequence"/>
</dbReference>
<evidence type="ECO:0000256" key="1">
    <source>
        <dbReference type="ARBA" id="ARBA00001050"/>
    </source>
</evidence>
<comment type="cofactor">
    <cofactor evidence="12">
        <name>Mg(2+)</name>
        <dbReference type="ChEBI" id="CHEBI:18420"/>
    </cofactor>
    <text evidence="12">Can also use Mn(2+) ion.</text>
</comment>
<dbReference type="InterPro" id="IPR006254">
    <property type="entry name" value="Isocitrate_lyase"/>
</dbReference>
<evidence type="ECO:0000256" key="10">
    <source>
        <dbReference type="PIRSR" id="PIRSR001362-1"/>
    </source>
</evidence>
<dbReference type="PIRSF" id="PIRSF001362">
    <property type="entry name" value="Isocit_lyase"/>
    <property type="match status" value="1"/>
</dbReference>
<dbReference type="Gene3D" id="3.20.20.60">
    <property type="entry name" value="Phosphoenolpyruvate-binding domains"/>
    <property type="match status" value="2"/>
</dbReference>
<dbReference type="InterPro" id="IPR040442">
    <property type="entry name" value="Pyrv_kinase-like_dom_sf"/>
</dbReference>
<dbReference type="SUPFAM" id="SSF51621">
    <property type="entry name" value="Phosphoenolpyruvate/pyruvate domain"/>
    <property type="match status" value="2"/>
</dbReference>
<evidence type="ECO:0000256" key="6">
    <source>
        <dbReference type="ARBA" id="ARBA00022532"/>
    </source>
</evidence>
<dbReference type="CDD" id="cd00377">
    <property type="entry name" value="ICL_PEPM"/>
    <property type="match status" value="1"/>
</dbReference>
<keyword evidence="12" id="KW-0479">Metal-binding</keyword>
<proteinExistence type="inferred from homology"/>
<feature type="binding site" evidence="11">
    <location>
        <begin position="100"/>
        <end position="102"/>
    </location>
    <ligand>
        <name>substrate</name>
    </ligand>
</feature>
<dbReference type="PANTHER" id="PTHR21631:SF3">
    <property type="entry name" value="BIFUNCTIONAL GLYOXYLATE CYCLE PROTEIN"/>
    <property type="match status" value="1"/>
</dbReference>
<dbReference type="AlphaFoldDB" id="A0A9W4T4D6"/>
<organism evidence="13 14">
    <name type="scientific">Funneliformis geosporum</name>
    <dbReference type="NCBI Taxonomy" id="1117311"/>
    <lineage>
        <taxon>Eukaryota</taxon>
        <taxon>Fungi</taxon>
        <taxon>Fungi incertae sedis</taxon>
        <taxon>Mucoromycota</taxon>
        <taxon>Glomeromycotina</taxon>
        <taxon>Glomeromycetes</taxon>
        <taxon>Glomerales</taxon>
        <taxon>Glomeraceae</taxon>
        <taxon>Funneliformis</taxon>
    </lineage>
</organism>
<evidence type="ECO:0000256" key="7">
    <source>
        <dbReference type="ARBA" id="ARBA00023239"/>
    </source>
</evidence>
<keyword evidence="5" id="KW-0329">Glyoxylate bypass</keyword>
<dbReference type="PANTHER" id="PTHR21631">
    <property type="entry name" value="ISOCITRATE LYASE/MALATE SYNTHASE"/>
    <property type="match status" value="1"/>
</dbReference>
<evidence type="ECO:0000256" key="11">
    <source>
        <dbReference type="PIRSR" id="PIRSR001362-2"/>
    </source>
</evidence>
<name>A0A9W4T4D6_9GLOM</name>
<evidence type="ECO:0000256" key="3">
    <source>
        <dbReference type="ARBA" id="ARBA00005704"/>
    </source>
</evidence>
<evidence type="ECO:0000313" key="14">
    <source>
        <dbReference type="Proteomes" id="UP001153678"/>
    </source>
</evidence>
<dbReference type="GO" id="GO:0006097">
    <property type="term" value="P:glyoxylate cycle"/>
    <property type="evidence" value="ECO:0007669"/>
    <property type="project" value="UniProtKB-KW"/>
</dbReference>
<comment type="catalytic activity">
    <reaction evidence="8">
        <text>D-threo-isocitrate = glyoxylate + succinate</text>
        <dbReference type="Rhea" id="RHEA:13245"/>
        <dbReference type="ChEBI" id="CHEBI:15562"/>
        <dbReference type="ChEBI" id="CHEBI:30031"/>
        <dbReference type="ChEBI" id="CHEBI:36655"/>
        <dbReference type="EC" id="4.1.3.1"/>
    </reaction>
</comment>
<dbReference type="GO" id="GO:0046872">
    <property type="term" value="F:metal ion binding"/>
    <property type="evidence" value="ECO:0007669"/>
    <property type="project" value="UniProtKB-KW"/>
</dbReference>
<comment type="catalytic activity">
    <reaction evidence="1">
        <text>(2S,3R)-3-hydroxybutane-1,2,3-tricarboxylate = pyruvate + succinate</text>
        <dbReference type="Rhea" id="RHEA:16809"/>
        <dbReference type="ChEBI" id="CHEBI:15361"/>
        <dbReference type="ChEBI" id="CHEBI:30031"/>
        <dbReference type="ChEBI" id="CHEBI:57429"/>
        <dbReference type="EC" id="4.1.3.30"/>
    </reaction>
</comment>
<keyword evidence="7 9" id="KW-0456">Lyase</keyword>
<evidence type="ECO:0000256" key="12">
    <source>
        <dbReference type="PIRSR" id="PIRSR001362-3"/>
    </source>
</evidence>
<dbReference type="Pfam" id="PF00463">
    <property type="entry name" value="ICL"/>
    <property type="match status" value="2"/>
</dbReference>
<dbReference type="InterPro" id="IPR018523">
    <property type="entry name" value="Isocitrate_lyase_ph_CS"/>
</dbReference>
<dbReference type="InterPro" id="IPR039556">
    <property type="entry name" value="ICL/PEPM"/>
</dbReference>
<dbReference type="GO" id="GO:0004451">
    <property type="term" value="F:isocitrate lyase activity"/>
    <property type="evidence" value="ECO:0007669"/>
    <property type="project" value="UniProtKB-EC"/>
</dbReference>
<comment type="caution">
    <text evidence="13">The sequence shown here is derived from an EMBL/GenBank/DDBJ whole genome shotgun (WGS) entry which is preliminary data.</text>
</comment>
<feature type="binding site" evidence="12">
    <location>
        <position position="171"/>
    </location>
    <ligand>
        <name>Mg(2+)</name>
        <dbReference type="ChEBI" id="CHEBI:18420"/>
    </ligand>
</feature>
<feature type="binding site" evidence="11">
    <location>
        <position position="491"/>
    </location>
    <ligand>
        <name>substrate</name>
    </ligand>
</feature>
<evidence type="ECO:0000256" key="2">
    <source>
        <dbReference type="ARBA" id="ARBA00004793"/>
    </source>
</evidence>
<evidence type="ECO:0000256" key="5">
    <source>
        <dbReference type="ARBA" id="ARBA00022435"/>
    </source>
</evidence>
<sequence length="572" mass="64221">MSSPNFIAQEQSAFDYEVSEVERWWKNERFRLIKRPYTADQIVSKRGLLKQQYASDTQAKKLWSLLKRHQKSKTASHTFGALDPIQVAQMAKYLETVYVSGWQCSSTASTSNEPGPDLADYPMDTVPNKVEHLFMAQQFHDRKQREARFGLSKEQRVKTSFVDYLRPIIADADTGHGGITAVLKLTKMFVERGAAGSRLSFSFDFFLVKIADNIKLIFNIHSNLLKIVHIEDQSPSNKKCGHMGGKVLVPISEHINRLIAIRVQYDIMGVENIVVSRTDSEAATLLTSNIDSRDHGFILGSTNPNLRPLVEVMREAEAKGISGSQLSAIEEKWLSDAKLKLYNDAVVDAIKASNLINKNSCLQNWSSQHQGLSHYDASKLAKSLGIDLFWDWDAPRSREGLYRYQGGTKCAINRAIAYAPYCDLLWMETAKPIRAQAQEFAAGVHKVHPEVMLAYNLSPSFNWDAAGMTDEEIRHFISDLGKLGFVWQFITLGGFHSNALGVDTFAKDYKARGMLAYVEGVQRKEREHGVETLQHQNWSGAKYVDQLILTVTGGVNATTAMGKGVTEDQFKN</sequence>
<comment type="pathway">
    <text evidence="2">Carbohydrate metabolism; glyoxylate cycle; (S)-malate from isocitrate: step 1/2.</text>
</comment>
<feature type="active site" description="Proton acceptor" evidence="10">
    <location>
        <position position="240"/>
    </location>
</feature>
<keyword evidence="14" id="KW-1185">Reference proteome</keyword>
<feature type="binding site" evidence="11">
    <location>
        <position position="277"/>
    </location>
    <ligand>
        <name>substrate</name>
    </ligand>
</feature>
<dbReference type="FunFam" id="1.10.10.850:FF:000001">
    <property type="entry name" value="Isocitrate lyase"/>
    <property type="match status" value="1"/>
</dbReference>
<evidence type="ECO:0000313" key="13">
    <source>
        <dbReference type="EMBL" id="CAI2192149.1"/>
    </source>
</evidence>
<reference evidence="13" key="1">
    <citation type="submission" date="2022-08" db="EMBL/GenBank/DDBJ databases">
        <authorList>
            <person name="Kallberg Y."/>
            <person name="Tangrot J."/>
            <person name="Rosling A."/>
        </authorList>
    </citation>
    <scope>NUCLEOTIDE SEQUENCE</scope>
    <source>
        <strain evidence="13">Wild A</strain>
    </source>
</reference>
<dbReference type="GO" id="GO:0006099">
    <property type="term" value="P:tricarboxylic acid cycle"/>
    <property type="evidence" value="ECO:0007669"/>
    <property type="project" value="UniProtKB-KW"/>
</dbReference>
<feature type="binding site" evidence="11">
    <location>
        <begin position="241"/>
        <end position="242"/>
    </location>
    <ligand>
        <name>substrate</name>
    </ligand>
</feature>
<keyword evidence="6" id="KW-0816">Tricarboxylic acid cycle</keyword>
<dbReference type="Gene3D" id="1.10.10.850">
    <property type="match status" value="1"/>
</dbReference>
<dbReference type="InterPro" id="IPR015813">
    <property type="entry name" value="Pyrv/PenolPyrv_kinase-like_dom"/>
</dbReference>
<evidence type="ECO:0000256" key="8">
    <source>
        <dbReference type="ARBA" id="ARBA00023531"/>
    </source>
</evidence>
<dbReference type="EMBL" id="CAMKVN010008057">
    <property type="protein sequence ID" value="CAI2192149.1"/>
    <property type="molecule type" value="Genomic_DNA"/>
</dbReference>
<feature type="binding site" evidence="11">
    <location>
        <begin position="456"/>
        <end position="460"/>
    </location>
    <ligand>
        <name>substrate</name>
    </ligand>
</feature>
<dbReference type="GO" id="GO:0046421">
    <property type="term" value="F:methylisocitrate lyase activity"/>
    <property type="evidence" value="ECO:0007669"/>
    <property type="project" value="UniProtKB-EC"/>
</dbReference>
<dbReference type="NCBIfam" id="TIGR01346">
    <property type="entry name" value="isocit_lyase"/>
    <property type="match status" value="1"/>
</dbReference>